<protein>
    <submittedName>
        <fullName evidence="1">Unannotated protein</fullName>
    </submittedName>
</protein>
<dbReference type="AlphaFoldDB" id="A0A6J7IFY3"/>
<sequence>MAPPAVRVRVLVLEVLEQPAALAQEFDEVLVSLLEEQAADHRDVVGERAIGADRIYDG</sequence>
<proteinExistence type="predicted"/>
<name>A0A6J7IFY3_9ZZZZ</name>
<gene>
    <name evidence="1" type="ORF">UFOPK3720_00642</name>
</gene>
<evidence type="ECO:0000313" key="1">
    <source>
        <dbReference type="EMBL" id="CAB4929496.1"/>
    </source>
</evidence>
<organism evidence="1">
    <name type="scientific">freshwater metagenome</name>
    <dbReference type="NCBI Taxonomy" id="449393"/>
    <lineage>
        <taxon>unclassified sequences</taxon>
        <taxon>metagenomes</taxon>
        <taxon>ecological metagenomes</taxon>
    </lineage>
</organism>
<dbReference type="EMBL" id="CAFBNB010000098">
    <property type="protein sequence ID" value="CAB4929496.1"/>
    <property type="molecule type" value="Genomic_DNA"/>
</dbReference>
<accession>A0A6J7IFY3</accession>
<reference evidence="1" key="1">
    <citation type="submission" date="2020-05" db="EMBL/GenBank/DDBJ databases">
        <authorList>
            <person name="Chiriac C."/>
            <person name="Salcher M."/>
            <person name="Ghai R."/>
            <person name="Kavagutti S V."/>
        </authorList>
    </citation>
    <scope>NUCLEOTIDE SEQUENCE</scope>
</reference>